<evidence type="ECO:0000313" key="9">
    <source>
        <dbReference type="EMBL" id="JAG97615.1"/>
    </source>
</evidence>
<comment type="similarity">
    <text evidence="2">Belongs to the eIF-2B gamma/epsilon subunits family.</text>
</comment>
<dbReference type="AlphaFoldDB" id="A0A0D6R6T7"/>
<dbReference type="PANTHER" id="PTHR45887">
    <property type="entry name" value="TRANSLATION INITIATION FACTOR EIF-2B SUBUNIT EPSILON"/>
    <property type="match status" value="1"/>
</dbReference>
<dbReference type="GO" id="GO:0031369">
    <property type="term" value="F:translation initiation factor binding"/>
    <property type="evidence" value="ECO:0007669"/>
    <property type="project" value="InterPro"/>
</dbReference>
<name>A0A0D6R6T7_ARACU</name>
<dbReference type="InterPro" id="IPR003307">
    <property type="entry name" value="W2_domain"/>
</dbReference>
<dbReference type="GO" id="GO:0005851">
    <property type="term" value="C:eukaryotic translation initiation factor 2B complex"/>
    <property type="evidence" value="ECO:0007669"/>
    <property type="project" value="TreeGrafter"/>
</dbReference>
<feature type="domain" description="W2" evidence="8">
    <location>
        <begin position="25"/>
        <end position="196"/>
    </location>
</feature>
<evidence type="ECO:0000256" key="3">
    <source>
        <dbReference type="ARBA" id="ARBA00022490"/>
    </source>
</evidence>
<reference evidence="9" key="1">
    <citation type="submission" date="2015-03" db="EMBL/GenBank/DDBJ databases">
        <title>A transcriptome of Araucaria cunninghamii, an australian fine timber species.</title>
        <authorList>
            <person name="Jing Yi C.J.Y."/>
            <person name="Yin San L.Y.S."/>
            <person name="Abdul Karim S.S."/>
            <person name="Wan Azmi N.N."/>
            <person name="Hercus R.R."/>
            <person name="Croft L.L."/>
        </authorList>
    </citation>
    <scope>NUCLEOTIDE SEQUENCE</scope>
    <source>
        <strain evidence="9">MI0301</strain>
        <tissue evidence="9">Leaf</tissue>
    </source>
</reference>
<dbReference type="FunFam" id="1.25.40.180:FF:000022">
    <property type="entry name" value="Translation initiation factor eIF-2B epsilon subunit"/>
    <property type="match status" value="1"/>
</dbReference>
<evidence type="ECO:0000256" key="7">
    <source>
        <dbReference type="SAM" id="MobiDB-lite"/>
    </source>
</evidence>
<dbReference type="InterPro" id="IPR016024">
    <property type="entry name" value="ARM-type_fold"/>
</dbReference>
<feature type="region of interest" description="Disordered" evidence="7">
    <location>
        <begin position="1"/>
        <end position="28"/>
    </location>
</feature>
<dbReference type="GO" id="GO:0005829">
    <property type="term" value="C:cytosol"/>
    <property type="evidence" value="ECO:0007669"/>
    <property type="project" value="UniProtKB-SubCell"/>
</dbReference>
<comment type="subunit">
    <text evidence="6">Component of the translation initiation factor 2B (eIF2B) complex which is a heterodecamer of two sets of five different subunits: alpha, beta, gamma, delta and epsilon. Subunits alpha, beta and delta comprise a regulatory subcomplex and subunits epsilon and gamma comprise a catalytic subcomplex. Within the complex, the hexameric regulatory complex resides at the center, with the two heterodimeric catalytic subcomplexes bound on opposite sides.</text>
</comment>
<comment type="subcellular location">
    <subcellularLocation>
        <location evidence="1">Cytoplasm</location>
        <location evidence="1">Cytosol</location>
    </subcellularLocation>
</comment>
<evidence type="ECO:0000256" key="1">
    <source>
        <dbReference type="ARBA" id="ARBA00004514"/>
    </source>
</evidence>
<evidence type="ECO:0000259" key="8">
    <source>
        <dbReference type="PROSITE" id="PS51363"/>
    </source>
</evidence>
<dbReference type="PROSITE" id="PS51363">
    <property type="entry name" value="W2"/>
    <property type="match status" value="1"/>
</dbReference>
<sequence>MTIDVGAMQTPSNLDSESADDDSDKPDKTYFDKEVEETFRRAVSEGVQQDHVILEVNALRLAYNMQFSDCAGALFHGIMNLALEAAHDNPVELLRNTNSVLTRWKDLLKRYLNSEDDEVEVLLRFEEICLESGKEFAPIFSKILEVFYEKDIVSEEAILSWATEKEEADESDKVFVKQSEAFIHWLREASEEEEEDEEEA</sequence>
<dbReference type="EMBL" id="GCKF01032257">
    <property type="protein sequence ID" value="JAG97615.1"/>
    <property type="molecule type" value="Transcribed_RNA"/>
</dbReference>
<evidence type="ECO:0000256" key="6">
    <source>
        <dbReference type="ARBA" id="ARBA00046432"/>
    </source>
</evidence>
<dbReference type="SMART" id="SM00515">
    <property type="entry name" value="eIF5C"/>
    <property type="match status" value="1"/>
</dbReference>
<dbReference type="GO" id="GO:0005085">
    <property type="term" value="F:guanyl-nucleotide exchange factor activity"/>
    <property type="evidence" value="ECO:0007669"/>
    <property type="project" value="InterPro"/>
</dbReference>
<dbReference type="Gene3D" id="1.25.40.180">
    <property type="match status" value="1"/>
</dbReference>
<dbReference type="SUPFAM" id="SSF48371">
    <property type="entry name" value="ARM repeat"/>
    <property type="match status" value="1"/>
</dbReference>
<keyword evidence="3" id="KW-0963">Cytoplasm</keyword>
<protein>
    <recommendedName>
        <fullName evidence="4">Translation initiation factor eIF2B subunit epsilon</fullName>
    </recommendedName>
    <alternativeName>
        <fullName evidence="5">eIF2B GDP-GTP exchange factor subunit epsilon</fullName>
    </alternativeName>
</protein>
<dbReference type="GO" id="GO:0003743">
    <property type="term" value="F:translation initiation factor activity"/>
    <property type="evidence" value="ECO:0007669"/>
    <property type="project" value="TreeGrafter"/>
</dbReference>
<accession>A0A0D6R6T7</accession>
<dbReference type="InterPro" id="IPR051956">
    <property type="entry name" value="eIF2B_epsilon"/>
</dbReference>
<proteinExistence type="inferred from homology"/>
<evidence type="ECO:0000256" key="4">
    <source>
        <dbReference type="ARBA" id="ARBA00044144"/>
    </source>
</evidence>
<evidence type="ECO:0000256" key="2">
    <source>
        <dbReference type="ARBA" id="ARBA00007878"/>
    </source>
</evidence>
<evidence type="ECO:0000256" key="5">
    <source>
        <dbReference type="ARBA" id="ARBA00044345"/>
    </source>
</evidence>
<dbReference type="Pfam" id="PF02020">
    <property type="entry name" value="W2"/>
    <property type="match status" value="1"/>
</dbReference>
<dbReference type="CDD" id="cd11558">
    <property type="entry name" value="W2_eIF2B_epsilon"/>
    <property type="match status" value="1"/>
</dbReference>
<organism evidence="9">
    <name type="scientific">Araucaria cunninghamii</name>
    <name type="common">Hoop pine</name>
    <name type="synonym">Moreton Bay pine</name>
    <dbReference type="NCBI Taxonomy" id="56994"/>
    <lineage>
        <taxon>Eukaryota</taxon>
        <taxon>Viridiplantae</taxon>
        <taxon>Streptophyta</taxon>
        <taxon>Embryophyta</taxon>
        <taxon>Tracheophyta</taxon>
        <taxon>Spermatophyta</taxon>
        <taxon>Pinopsida</taxon>
        <taxon>Pinidae</taxon>
        <taxon>Conifers II</taxon>
        <taxon>Araucariales</taxon>
        <taxon>Araucariaceae</taxon>
        <taxon>Araucaria</taxon>
    </lineage>
</organism>
<dbReference type="PANTHER" id="PTHR45887:SF1">
    <property type="entry name" value="TRANSLATION INITIATION FACTOR EIF-2B SUBUNIT EPSILON"/>
    <property type="match status" value="1"/>
</dbReference>
<dbReference type="InterPro" id="IPR044123">
    <property type="entry name" value="W2_eIF2B_epsilon"/>
</dbReference>